<dbReference type="Proteomes" id="UP000028713">
    <property type="component" value="Unassembled WGS sequence"/>
</dbReference>
<keyword evidence="5" id="KW-0812">Transmembrane</keyword>
<dbReference type="GO" id="GO:0009279">
    <property type="term" value="C:cell outer membrane"/>
    <property type="evidence" value="ECO:0007669"/>
    <property type="project" value="UniProtKB-SubCell"/>
</dbReference>
<keyword evidence="4" id="KW-0410">Iron transport</keyword>
<comment type="caution">
    <text evidence="15">The sequence shown here is derived from an EMBL/GenBank/DDBJ whole genome shotgun (WGS) entry which is preliminary data.</text>
</comment>
<evidence type="ECO:0000256" key="10">
    <source>
        <dbReference type="ARBA" id="ARBA00023136"/>
    </source>
</evidence>
<sequence>MKKLILLATFIPISYLFSQEKDSIRDIQEVVIQSEAGRLQAVNFHNINPAKSIRNVGKEPSFLLSESVPSVTAYSDTGGNNGYSYYRIRGIDQTRINVSMDGASMNEPEDQGSYFSNYPDIFNSFDKIQIQKGVGLSKNGTASYGGSIQLFSPDLKEKNLEFGANYGAYNSLRVYGKYTSGIKNEMGIHVRLSEIYSDGYKYNSSNHGQSAFISGGIFKEKSIWKFNALMGNQRNELAWLGVTQEQIDKDPRTNGNRDEKDRFFQTFLQVLNQTKLSESSSLQSSIHYTHLNGNYDFNWNNFIGLPENGEIYNYAFNSNFLGFYTNFQNKFKNGKIVAGINGNVYHRNHTGSEISLGELYRNTGYKNDVSVFAQGEFKVGKWVFSGDIQYRFADFRYKGDLEMNKLEWNFFNPKVGVNYLIDNHSNVFFSLGRVGREPTRNDIFMGNDNLMLDENNQLALGTVTPEYVTDYELGYRFNKQKIKLEFNVFYMDFKDEIVLNGNFGPNGLALTNKVDKSYRLGAEVSFNYQINEHWNLKNNSSFVYSRIKEENVSFSPVLTPKFIVNQEVNYTLKNLTINVTSRFQDSSYMDFSNTAKLPSYVILNSGVLYDWNQWQIGFFVNNITDRRYYNYGYTEADGTGKYFIQMPRNYMASLKFKVF</sequence>
<proteinExistence type="inferred from homology"/>
<comment type="subcellular location">
    <subcellularLocation>
        <location evidence="1">Cell outer membrane</location>
        <topology evidence="1">Multi-pass membrane protein</topology>
    </subcellularLocation>
</comment>
<dbReference type="EMBL" id="JPRP01000001">
    <property type="protein sequence ID" value="KFE99437.1"/>
    <property type="molecule type" value="Genomic_DNA"/>
</dbReference>
<dbReference type="InterPro" id="IPR036942">
    <property type="entry name" value="Beta-barrel_TonB_sf"/>
</dbReference>
<evidence type="ECO:0000259" key="14">
    <source>
        <dbReference type="Pfam" id="PF07715"/>
    </source>
</evidence>
<dbReference type="OrthoDB" id="9761152at2"/>
<dbReference type="AlphaFoldDB" id="A0A085Z4S4"/>
<evidence type="ECO:0000256" key="5">
    <source>
        <dbReference type="ARBA" id="ARBA00022692"/>
    </source>
</evidence>
<accession>A0A085Z4S4</accession>
<evidence type="ECO:0000259" key="13">
    <source>
        <dbReference type="Pfam" id="PF00593"/>
    </source>
</evidence>
<evidence type="ECO:0000256" key="8">
    <source>
        <dbReference type="ARBA" id="ARBA00023065"/>
    </source>
</evidence>
<keyword evidence="8" id="KW-0406">Ion transport</keyword>
<gene>
    <name evidence="15" type="ORF">IX39_01865</name>
</gene>
<dbReference type="InterPro" id="IPR037066">
    <property type="entry name" value="Plug_dom_sf"/>
</dbReference>
<feature type="domain" description="TonB-dependent receptor-like beta-barrel" evidence="13">
    <location>
        <begin position="248"/>
        <end position="623"/>
    </location>
</feature>
<keyword evidence="15" id="KW-0675">Receptor</keyword>
<evidence type="ECO:0000313" key="16">
    <source>
        <dbReference type="Proteomes" id="UP000028713"/>
    </source>
</evidence>
<dbReference type="STRING" id="236814.IX39_01865"/>
<reference evidence="15 16" key="1">
    <citation type="submission" date="2014-07" db="EMBL/GenBank/DDBJ databases">
        <title>Genome of Chryseobacterium formosense LMG 24722.</title>
        <authorList>
            <person name="Pipes S.E."/>
            <person name="Stropko S.J."/>
            <person name="Newman J.D."/>
        </authorList>
    </citation>
    <scope>NUCLEOTIDE SEQUENCE [LARGE SCALE GENOMIC DNA]</scope>
    <source>
        <strain evidence="15 16">LMG 24722</strain>
    </source>
</reference>
<evidence type="ECO:0000256" key="6">
    <source>
        <dbReference type="ARBA" id="ARBA00022729"/>
    </source>
</evidence>
<keyword evidence="2" id="KW-0813">Transport</keyword>
<keyword evidence="11" id="KW-0998">Cell outer membrane</keyword>
<dbReference type="InterPro" id="IPR039426">
    <property type="entry name" value="TonB-dep_rcpt-like"/>
</dbReference>
<dbReference type="Pfam" id="PF00593">
    <property type="entry name" value="TonB_dep_Rec_b-barrel"/>
    <property type="match status" value="1"/>
</dbReference>
<evidence type="ECO:0000256" key="4">
    <source>
        <dbReference type="ARBA" id="ARBA00022496"/>
    </source>
</evidence>
<protein>
    <submittedName>
        <fullName evidence="15">TonB-dependent receptor</fullName>
    </submittedName>
</protein>
<evidence type="ECO:0000256" key="7">
    <source>
        <dbReference type="ARBA" id="ARBA00023004"/>
    </source>
</evidence>
<keyword evidence="7" id="KW-0408">Iron</keyword>
<evidence type="ECO:0000256" key="12">
    <source>
        <dbReference type="RuleBase" id="RU003357"/>
    </source>
</evidence>
<keyword evidence="16" id="KW-1185">Reference proteome</keyword>
<dbReference type="Pfam" id="PF07715">
    <property type="entry name" value="Plug"/>
    <property type="match status" value="1"/>
</dbReference>
<evidence type="ECO:0000256" key="11">
    <source>
        <dbReference type="ARBA" id="ARBA00023237"/>
    </source>
</evidence>
<dbReference type="SUPFAM" id="SSF56935">
    <property type="entry name" value="Porins"/>
    <property type="match status" value="1"/>
</dbReference>
<keyword evidence="3" id="KW-1134">Transmembrane beta strand</keyword>
<keyword evidence="10 12" id="KW-0472">Membrane</keyword>
<keyword evidence="9 12" id="KW-0798">TonB box</keyword>
<dbReference type="RefSeq" id="WP_034672935.1">
    <property type="nucleotide sequence ID" value="NZ_FPAP01000002.1"/>
</dbReference>
<evidence type="ECO:0000313" key="15">
    <source>
        <dbReference type="EMBL" id="KFE99437.1"/>
    </source>
</evidence>
<dbReference type="Gene3D" id="2.170.130.10">
    <property type="entry name" value="TonB-dependent receptor, plug domain"/>
    <property type="match status" value="1"/>
</dbReference>
<dbReference type="eggNOG" id="COG4772">
    <property type="taxonomic scope" value="Bacteria"/>
</dbReference>
<comment type="similarity">
    <text evidence="12">Belongs to the TonB-dependent receptor family.</text>
</comment>
<dbReference type="InterPro" id="IPR000531">
    <property type="entry name" value="Beta-barrel_TonB"/>
</dbReference>
<evidence type="ECO:0000256" key="3">
    <source>
        <dbReference type="ARBA" id="ARBA00022452"/>
    </source>
</evidence>
<evidence type="ECO:0000256" key="9">
    <source>
        <dbReference type="ARBA" id="ARBA00023077"/>
    </source>
</evidence>
<dbReference type="InterPro" id="IPR012910">
    <property type="entry name" value="Plug_dom"/>
</dbReference>
<keyword evidence="6" id="KW-0732">Signal</keyword>
<organism evidence="15 16">
    <name type="scientific">Chryseobacterium formosense</name>
    <dbReference type="NCBI Taxonomy" id="236814"/>
    <lineage>
        <taxon>Bacteria</taxon>
        <taxon>Pseudomonadati</taxon>
        <taxon>Bacteroidota</taxon>
        <taxon>Flavobacteriia</taxon>
        <taxon>Flavobacteriales</taxon>
        <taxon>Weeksellaceae</taxon>
        <taxon>Chryseobacterium group</taxon>
        <taxon>Chryseobacterium</taxon>
    </lineage>
</organism>
<evidence type="ECO:0000256" key="2">
    <source>
        <dbReference type="ARBA" id="ARBA00022448"/>
    </source>
</evidence>
<dbReference type="PANTHER" id="PTHR32552">
    <property type="entry name" value="FERRICHROME IRON RECEPTOR-RELATED"/>
    <property type="match status" value="1"/>
</dbReference>
<dbReference type="GO" id="GO:0015344">
    <property type="term" value="F:siderophore uptake transmembrane transporter activity"/>
    <property type="evidence" value="ECO:0007669"/>
    <property type="project" value="TreeGrafter"/>
</dbReference>
<evidence type="ECO:0000256" key="1">
    <source>
        <dbReference type="ARBA" id="ARBA00004571"/>
    </source>
</evidence>
<dbReference type="PANTHER" id="PTHR32552:SF68">
    <property type="entry name" value="FERRICHROME OUTER MEMBRANE TRANSPORTER_PHAGE RECEPTOR"/>
    <property type="match status" value="1"/>
</dbReference>
<dbReference type="Gene3D" id="2.40.170.20">
    <property type="entry name" value="TonB-dependent receptor, beta-barrel domain"/>
    <property type="match status" value="1"/>
</dbReference>
<name>A0A085Z4S4_9FLAO</name>
<feature type="domain" description="TonB-dependent receptor plug" evidence="14">
    <location>
        <begin position="64"/>
        <end position="146"/>
    </location>
</feature>